<evidence type="ECO:0000313" key="2">
    <source>
        <dbReference type="Proteomes" id="UP001521184"/>
    </source>
</evidence>
<protein>
    <submittedName>
        <fullName evidence="1">Uncharacterized protein</fullName>
    </submittedName>
</protein>
<dbReference type="EMBL" id="JAKEKT020000040">
    <property type="protein sequence ID" value="KAL1641419.1"/>
    <property type="molecule type" value="Genomic_DNA"/>
</dbReference>
<dbReference type="Proteomes" id="UP001521184">
    <property type="component" value="Unassembled WGS sequence"/>
</dbReference>
<evidence type="ECO:0000313" key="1">
    <source>
        <dbReference type="EMBL" id="KAL1641419.1"/>
    </source>
</evidence>
<accession>A0ABR3TNV6</accession>
<reference evidence="1 2" key="1">
    <citation type="journal article" date="2023" name="Plant Dis.">
        <title>First Report of Diplodia intermedia Causing Canker and Dieback Diseases on Apple Trees in Canada.</title>
        <authorList>
            <person name="Ellouze W."/>
            <person name="Ilyukhin E."/>
            <person name="Sulman M."/>
            <person name="Ali S."/>
        </authorList>
    </citation>
    <scope>NUCLEOTIDE SEQUENCE [LARGE SCALE GENOMIC DNA]</scope>
    <source>
        <strain evidence="1 2">M45-28</strain>
    </source>
</reference>
<name>A0ABR3TNV6_9PEZI</name>
<sequence>MSFAPTNEAPECIDMQDLESCMHRLPYTDNGASLSSSREVLDLLRSDQHIHVHGARLSADEYLHLGTLIYASYERVRNLSRGPGIIIIVDDIADSFASVTALASHITRERPTDSRYSNANVSAFSRVAVVRGPKPAYICPTAAEYRASLKAAASAAKATFFIFTQLFAVNSAIWHSHNDPSLVLYIINTFPCGSPPIAAISVFNALLFTSPSSTTNSNNNRGAITLADPRGNDTLPPIWPPLINATERAHGGAGIPLAFFSSCSLRVPLHRHDIRNLSSLPSHLPALLPESAWKPPLGAMLDDLVIAAFRLLAGGGGGDSTPVGAAIAEHVQRRLHAAAGLIAGRPQWWWARRCLDPRSYGDADVLAALHGALVLAPDDDESNLPPTLAALHAAVTNPSPSAPATALARLAVGRYADADNVVDDEDESLWAIRATLVPRSSGDVDAAPADSVTLRATAAGSRSTVHVITTPPTMTFDDGELADAYRHPRAVLDAVCERWERYVGGLELERGRRALVRFEGGGGSGGGGTSNGTVTRDGFGVGRETAEAWMAVVDCGEALGELW</sequence>
<gene>
    <name evidence="1" type="ORF">SLS58_006121</name>
</gene>
<proteinExistence type="predicted"/>
<keyword evidence="2" id="KW-1185">Reference proteome</keyword>
<comment type="caution">
    <text evidence="1">The sequence shown here is derived from an EMBL/GenBank/DDBJ whole genome shotgun (WGS) entry which is preliminary data.</text>
</comment>
<organism evidence="1 2">
    <name type="scientific">Diplodia intermedia</name>
    <dbReference type="NCBI Taxonomy" id="856260"/>
    <lineage>
        <taxon>Eukaryota</taxon>
        <taxon>Fungi</taxon>
        <taxon>Dikarya</taxon>
        <taxon>Ascomycota</taxon>
        <taxon>Pezizomycotina</taxon>
        <taxon>Dothideomycetes</taxon>
        <taxon>Dothideomycetes incertae sedis</taxon>
        <taxon>Botryosphaeriales</taxon>
        <taxon>Botryosphaeriaceae</taxon>
        <taxon>Diplodia</taxon>
    </lineage>
</organism>